<evidence type="ECO:0000256" key="10">
    <source>
        <dbReference type="RuleBase" id="RU000688"/>
    </source>
</evidence>
<dbReference type="PRINTS" id="PR00237">
    <property type="entry name" value="GPCRRHODOPSN"/>
</dbReference>
<dbReference type="AlphaFoldDB" id="A0A310U7K0"/>
<dbReference type="PRINTS" id="PR00245">
    <property type="entry name" value="OLFACTORYR"/>
</dbReference>
<dbReference type="FunFam" id="1.20.1070.10:FF:000015">
    <property type="entry name" value="Olfactory receptor"/>
    <property type="match status" value="1"/>
</dbReference>
<keyword evidence="12" id="KW-1185">Reference proteome</keyword>
<evidence type="ECO:0000313" key="12">
    <source>
        <dbReference type="Proteomes" id="UP000186698"/>
    </source>
</evidence>
<feature type="transmembrane region" description="Helical" evidence="11">
    <location>
        <begin position="58"/>
        <end position="79"/>
    </location>
</feature>
<reference evidence="13" key="1">
    <citation type="submission" date="2025-08" db="UniProtKB">
        <authorList>
            <consortium name="RefSeq"/>
        </authorList>
    </citation>
    <scope>IDENTIFICATION</scope>
    <source>
        <strain evidence="13">J_2021</strain>
        <tissue evidence="13">Erythrocytes</tissue>
    </source>
</reference>
<evidence type="ECO:0000256" key="9">
    <source>
        <dbReference type="ARBA" id="ARBA00023224"/>
    </source>
</evidence>
<feature type="transmembrane region" description="Helical" evidence="11">
    <location>
        <begin position="238"/>
        <end position="259"/>
    </location>
</feature>
<dbReference type="KEGG" id="xla:108705591"/>
<evidence type="ECO:0000256" key="1">
    <source>
        <dbReference type="ARBA" id="ARBA00004651"/>
    </source>
</evidence>
<protein>
    <recommendedName>
        <fullName evidence="11">Olfactory receptor</fullName>
    </recommendedName>
</protein>
<feature type="transmembrane region" description="Helical" evidence="11">
    <location>
        <begin position="25"/>
        <end position="46"/>
    </location>
</feature>
<sequence>MKNQTTVYMLVLTGLSDLPSLQLPLFLVFLLIYLVTLNGNLLILLLIYTDSHLHTPMYFFLGTLAGLDMSYSSVTVPRMLFDLLTHKRVISVSACKTQIYFFFFFCTSEVFLLAVMSCDRYIAICRPLHYMQIMSWKVCVWLLSLISCFSALNSLLHTVILSIITFCRSNALQNFFCDLPQFLQVSCSDTFINVLLIYLSGILFGVGPLAVTFYPYFPIISTVLKIPSNQVRSKTFSTCFSHLTVVFIFYSTAFFNYFRSYANDHYAEDKVASLFYTVLTPFLNPLIYSLRNQELKLSLKRALQRLQFL</sequence>
<dbReference type="InterPro" id="IPR017452">
    <property type="entry name" value="GPCR_Rhodpsn_7TM"/>
</dbReference>
<dbReference type="PROSITE" id="PS50262">
    <property type="entry name" value="G_PROTEIN_RECEP_F1_2"/>
    <property type="match status" value="1"/>
</dbReference>
<keyword evidence="4 11" id="KW-0552">Olfaction</keyword>
<evidence type="ECO:0000256" key="5">
    <source>
        <dbReference type="ARBA" id="ARBA00022989"/>
    </source>
</evidence>
<dbReference type="RefSeq" id="XP_018097973.1">
    <property type="nucleotide sequence ID" value="XM_018242484.1"/>
</dbReference>
<feature type="transmembrane region" description="Helical" evidence="11">
    <location>
        <begin position="139"/>
        <end position="166"/>
    </location>
</feature>
<feature type="transmembrane region" description="Helical" evidence="11">
    <location>
        <begin position="195"/>
        <end position="217"/>
    </location>
</feature>
<keyword evidence="7 11" id="KW-0472">Membrane</keyword>
<comment type="subcellular location">
    <subcellularLocation>
        <location evidence="1 11">Cell membrane</location>
        <topology evidence="1 11">Multi-pass membrane protein</topology>
    </subcellularLocation>
</comment>
<feature type="transmembrane region" description="Helical" evidence="11">
    <location>
        <begin position="99"/>
        <end position="118"/>
    </location>
</feature>
<dbReference type="PANTHER" id="PTHR26452">
    <property type="entry name" value="OLFACTORY RECEPTOR"/>
    <property type="match status" value="1"/>
</dbReference>
<keyword evidence="5 11" id="KW-1133">Transmembrane helix</keyword>
<evidence type="ECO:0000256" key="2">
    <source>
        <dbReference type="ARBA" id="ARBA00022475"/>
    </source>
</evidence>
<dbReference type="GO" id="GO:0005549">
    <property type="term" value="F:odorant binding"/>
    <property type="evidence" value="ECO:0000318"/>
    <property type="project" value="GO_Central"/>
</dbReference>
<evidence type="ECO:0000313" key="13">
    <source>
        <dbReference type="RefSeq" id="XP_018097973.1"/>
    </source>
</evidence>
<dbReference type="Gene3D" id="1.20.1070.10">
    <property type="entry name" value="Rhodopsin 7-helix transmembrane proteins"/>
    <property type="match status" value="1"/>
</dbReference>
<dbReference type="GO" id="GO:0004930">
    <property type="term" value="F:G protein-coupled receptor activity"/>
    <property type="evidence" value="ECO:0007669"/>
    <property type="project" value="UniProtKB-KW"/>
</dbReference>
<evidence type="ECO:0000256" key="4">
    <source>
        <dbReference type="ARBA" id="ARBA00022725"/>
    </source>
</evidence>
<comment type="similarity">
    <text evidence="10">Belongs to the G-protein coupled receptor 1 family.</text>
</comment>
<keyword evidence="6 10" id="KW-0297">G-protein coupled receptor</keyword>
<keyword evidence="3 10" id="KW-0812">Transmembrane</keyword>
<keyword evidence="9 10" id="KW-0807">Transducer</keyword>
<organism evidence="12 13">
    <name type="scientific">Xenopus laevis</name>
    <name type="common">African clawed frog</name>
    <dbReference type="NCBI Taxonomy" id="8355"/>
    <lineage>
        <taxon>Eukaryota</taxon>
        <taxon>Metazoa</taxon>
        <taxon>Chordata</taxon>
        <taxon>Craniata</taxon>
        <taxon>Vertebrata</taxon>
        <taxon>Euteleostomi</taxon>
        <taxon>Amphibia</taxon>
        <taxon>Batrachia</taxon>
        <taxon>Anura</taxon>
        <taxon>Pipoidea</taxon>
        <taxon>Pipidae</taxon>
        <taxon>Xenopodinae</taxon>
        <taxon>Xenopus</taxon>
        <taxon>Xenopus</taxon>
    </lineage>
</organism>
<dbReference type="SUPFAM" id="SSF81321">
    <property type="entry name" value="Family A G protein-coupled receptor-like"/>
    <property type="match status" value="1"/>
</dbReference>
<proteinExistence type="inferred from homology"/>
<evidence type="ECO:0000256" key="8">
    <source>
        <dbReference type="ARBA" id="ARBA00023170"/>
    </source>
</evidence>
<dbReference type="InterPro" id="IPR000725">
    <property type="entry name" value="Olfact_rcpt"/>
</dbReference>
<accession>A0A310U7K0</accession>
<dbReference type="PROSITE" id="PS00237">
    <property type="entry name" value="G_PROTEIN_RECEP_F1_1"/>
    <property type="match status" value="1"/>
</dbReference>
<dbReference type="Proteomes" id="UP000186698">
    <property type="component" value="Chromosome 9_10L"/>
</dbReference>
<gene>
    <name evidence="13" type="primary">LOC108705591</name>
</gene>
<dbReference type="OrthoDB" id="9607157at2759"/>
<dbReference type="InterPro" id="IPR050516">
    <property type="entry name" value="Olfactory_GPCR"/>
</dbReference>
<feature type="transmembrane region" description="Helical" evidence="11">
    <location>
        <begin position="271"/>
        <end position="290"/>
    </location>
</feature>
<dbReference type="CDD" id="cd13954">
    <property type="entry name" value="7tmA_OR"/>
    <property type="match status" value="1"/>
</dbReference>
<keyword evidence="11" id="KW-0716">Sensory transduction</keyword>
<evidence type="ECO:0000256" key="11">
    <source>
        <dbReference type="RuleBase" id="RU363047"/>
    </source>
</evidence>
<keyword evidence="2 11" id="KW-1003">Cell membrane</keyword>
<evidence type="ECO:0000256" key="3">
    <source>
        <dbReference type="ARBA" id="ARBA00022692"/>
    </source>
</evidence>
<evidence type="ECO:0000256" key="7">
    <source>
        <dbReference type="ARBA" id="ARBA00023136"/>
    </source>
</evidence>
<dbReference type="GeneID" id="108705591"/>
<accession>A0A974BQF3</accession>
<dbReference type="PaxDb" id="8355-A0A310U7K0"/>
<evidence type="ECO:0000256" key="6">
    <source>
        <dbReference type="ARBA" id="ARBA00023040"/>
    </source>
</evidence>
<dbReference type="InterPro" id="IPR000276">
    <property type="entry name" value="GPCR_Rhodpsn"/>
</dbReference>
<dbReference type="GO" id="GO:0004984">
    <property type="term" value="F:olfactory receptor activity"/>
    <property type="evidence" value="ECO:0000318"/>
    <property type="project" value="GO_Central"/>
</dbReference>
<name>A0A310U7K0_XENLA</name>
<dbReference type="Pfam" id="PF13853">
    <property type="entry name" value="7tm_4"/>
    <property type="match status" value="1"/>
</dbReference>
<keyword evidence="8 10" id="KW-0675">Receptor</keyword>
<dbReference type="GO" id="GO:0005886">
    <property type="term" value="C:plasma membrane"/>
    <property type="evidence" value="ECO:0007669"/>
    <property type="project" value="UniProtKB-SubCell"/>
</dbReference>